<reference evidence="8" key="2">
    <citation type="submission" date="2020-09" db="EMBL/GenBank/DDBJ databases">
        <authorList>
            <person name="Sun Q."/>
            <person name="Sedlacek I."/>
        </authorList>
    </citation>
    <scope>NUCLEOTIDE SEQUENCE</scope>
    <source>
        <strain evidence="8">CCM 8433</strain>
    </source>
</reference>
<feature type="transmembrane region" description="Helical" evidence="7">
    <location>
        <begin position="44"/>
        <end position="75"/>
    </location>
</feature>
<dbReference type="GO" id="GO:0055085">
    <property type="term" value="P:transmembrane transport"/>
    <property type="evidence" value="ECO:0007669"/>
    <property type="project" value="InterPro"/>
</dbReference>
<keyword evidence="3 6" id="KW-0812">Transmembrane</keyword>
<proteinExistence type="inferred from homology"/>
<dbReference type="PANTHER" id="PTHR30477:SF0">
    <property type="entry name" value="METAL TRANSPORT SYSTEM MEMBRANE PROTEIN TM_0125-RELATED"/>
    <property type="match status" value="1"/>
</dbReference>
<feature type="transmembrane region" description="Helical" evidence="7">
    <location>
        <begin position="12"/>
        <end position="32"/>
    </location>
</feature>
<feature type="transmembrane region" description="Helical" evidence="7">
    <location>
        <begin position="215"/>
        <end position="240"/>
    </location>
</feature>
<comment type="caution">
    <text evidence="8">The sequence shown here is derived from an EMBL/GenBank/DDBJ whole genome shotgun (WGS) entry which is preliminary data.</text>
</comment>
<dbReference type="InterPro" id="IPR001626">
    <property type="entry name" value="ABC_TroCD"/>
</dbReference>
<evidence type="ECO:0000313" key="8">
    <source>
        <dbReference type="EMBL" id="GGI66473.1"/>
    </source>
</evidence>
<feature type="transmembrane region" description="Helical" evidence="7">
    <location>
        <begin position="175"/>
        <end position="203"/>
    </location>
</feature>
<evidence type="ECO:0000256" key="2">
    <source>
        <dbReference type="ARBA" id="ARBA00008034"/>
    </source>
</evidence>
<keyword evidence="5 7" id="KW-0472">Membrane</keyword>
<dbReference type="RefSeq" id="WP_188368298.1">
    <property type="nucleotide sequence ID" value="NZ_BMDT01000011.1"/>
</dbReference>
<accession>A0A917JFS8</accession>
<keyword evidence="6" id="KW-0813">Transport</keyword>
<dbReference type="Pfam" id="PF00950">
    <property type="entry name" value="ABC-3"/>
    <property type="match status" value="1"/>
</dbReference>
<dbReference type="InterPro" id="IPR037294">
    <property type="entry name" value="ABC_BtuC-like"/>
</dbReference>
<dbReference type="GO" id="GO:0010043">
    <property type="term" value="P:response to zinc ion"/>
    <property type="evidence" value="ECO:0007669"/>
    <property type="project" value="TreeGrafter"/>
</dbReference>
<sequence length="275" mass="29926">MALLSYEFMRRALMAAVLIAGIAPVLGVFLVIRRQSLMADTLSHVSLAGVALGFFLHINPTLTTVIVVVIAAVVLEYLRSIYKTYTEIATAILMSGGLALALILMKLSEGSSTLSMQSYLFGSIITITKEQVLLLAILFVISFIALLLFKKPMYVLTFDEETAHVDGLPTRFMSIVFNALTGVAIAVMIPIAGALLISAIMVLPAAISMRLGKSFNLVILISVFIGLIGMIGGLTTSFYMDTPPGATITLIFIVLFLIVSLLRRLFFHYKKKQRV</sequence>
<dbReference type="SUPFAM" id="SSF81345">
    <property type="entry name" value="ABC transporter involved in vitamin B12 uptake, BtuC"/>
    <property type="match status" value="1"/>
</dbReference>
<feature type="transmembrane region" description="Helical" evidence="7">
    <location>
        <begin position="132"/>
        <end position="149"/>
    </location>
</feature>
<dbReference type="PANTHER" id="PTHR30477">
    <property type="entry name" value="ABC-TRANSPORTER METAL-BINDING PROTEIN"/>
    <property type="match status" value="1"/>
</dbReference>
<evidence type="ECO:0000313" key="9">
    <source>
        <dbReference type="Proteomes" id="UP000622610"/>
    </source>
</evidence>
<dbReference type="FunFam" id="1.10.3470.10:FF:000008">
    <property type="entry name" value="Zinc ABC transporter, permease protein"/>
    <property type="match status" value="1"/>
</dbReference>
<organism evidence="8 9">
    <name type="scientific">Enterococcus alcedinis</name>
    <dbReference type="NCBI Taxonomy" id="1274384"/>
    <lineage>
        <taxon>Bacteria</taxon>
        <taxon>Bacillati</taxon>
        <taxon>Bacillota</taxon>
        <taxon>Bacilli</taxon>
        <taxon>Lactobacillales</taxon>
        <taxon>Enterococcaceae</taxon>
        <taxon>Enterococcus</taxon>
    </lineage>
</organism>
<gene>
    <name evidence="8" type="primary">adcB</name>
    <name evidence="8" type="ORF">GCM10011482_21270</name>
</gene>
<evidence type="ECO:0000256" key="3">
    <source>
        <dbReference type="ARBA" id="ARBA00022692"/>
    </source>
</evidence>
<protein>
    <submittedName>
        <fullName evidence="8">Zinc ABC transporter permease</fullName>
    </submittedName>
</protein>
<evidence type="ECO:0000256" key="1">
    <source>
        <dbReference type="ARBA" id="ARBA00004141"/>
    </source>
</evidence>
<dbReference type="Proteomes" id="UP000622610">
    <property type="component" value="Unassembled WGS sequence"/>
</dbReference>
<feature type="transmembrane region" description="Helical" evidence="7">
    <location>
        <begin position="87"/>
        <end position="107"/>
    </location>
</feature>
<dbReference type="CDD" id="cd06550">
    <property type="entry name" value="TM_ABC_iron-siderophores_like"/>
    <property type="match status" value="1"/>
</dbReference>
<feature type="transmembrane region" description="Helical" evidence="7">
    <location>
        <begin position="246"/>
        <end position="266"/>
    </location>
</feature>
<evidence type="ECO:0000256" key="7">
    <source>
        <dbReference type="SAM" id="Phobius"/>
    </source>
</evidence>
<dbReference type="GO" id="GO:0043190">
    <property type="term" value="C:ATP-binding cassette (ABC) transporter complex"/>
    <property type="evidence" value="ECO:0007669"/>
    <property type="project" value="InterPro"/>
</dbReference>
<evidence type="ECO:0000256" key="4">
    <source>
        <dbReference type="ARBA" id="ARBA00022989"/>
    </source>
</evidence>
<keyword evidence="4 7" id="KW-1133">Transmembrane helix</keyword>
<comment type="similarity">
    <text evidence="2 6">Belongs to the ABC-3 integral membrane protein family.</text>
</comment>
<reference evidence="8" key="1">
    <citation type="journal article" date="2014" name="Int. J. Syst. Evol. Microbiol.">
        <title>Complete genome sequence of Corynebacterium casei LMG S-19264T (=DSM 44701T), isolated from a smear-ripened cheese.</title>
        <authorList>
            <consortium name="US DOE Joint Genome Institute (JGI-PGF)"/>
            <person name="Walter F."/>
            <person name="Albersmeier A."/>
            <person name="Kalinowski J."/>
            <person name="Ruckert C."/>
        </authorList>
    </citation>
    <scope>NUCLEOTIDE SEQUENCE</scope>
    <source>
        <strain evidence="8">CCM 8433</strain>
    </source>
</reference>
<dbReference type="AlphaFoldDB" id="A0A917JFS8"/>
<dbReference type="EMBL" id="BMDT01000011">
    <property type="protein sequence ID" value="GGI66473.1"/>
    <property type="molecule type" value="Genomic_DNA"/>
</dbReference>
<keyword evidence="9" id="KW-1185">Reference proteome</keyword>
<comment type="subcellular location">
    <subcellularLocation>
        <location evidence="6">Cell membrane</location>
        <topology evidence="6">Multi-pass membrane protein</topology>
    </subcellularLocation>
    <subcellularLocation>
        <location evidence="1">Membrane</location>
        <topology evidence="1">Multi-pass membrane protein</topology>
    </subcellularLocation>
</comment>
<evidence type="ECO:0000256" key="6">
    <source>
        <dbReference type="RuleBase" id="RU003943"/>
    </source>
</evidence>
<evidence type="ECO:0000256" key="5">
    <source>
        <dbReference type="ARBA" id="ARBA00023136"/>
    </source>
</evidence>
<name>A0A917JFS8_9ENTE</name>
<dbReference type="Gene3D" id="1.10.3470.10">
    <property type="entry name" value="ABC transporter involved in vitamin B12 uptake, BtuC"/>
    <property type="match status" value="1"/>
</dbReference>